<dbReference type="PANTHER" id="PTHR36159">
    <property type="entry name" value="PROTEIN CBG23766"/>
    <property type="match status" value="1"/>
</dbReference>
<evidence type="ECO:0000313" key="3">
    <source>
        <dbReference type="EMBL" id="KAE9522116.1"/>
    </source>
</evidence>
<dbReference type="PANTHER" id="PTHR36159:SF1">
    <property type="entry name" value="RETROVIRUS-RELATED POL POLYPROTEIN FROM TRANSPOSON 412-LIKE PROTEIN"/>
    <property type="match status" value="1"/>
</dbReference>
<accession>A0A6G0SUR1</accession>
<organism evidence="3 4">
    <name type="scientific">Aphis glycines</name>
    <name type="common">Soybean aphid</name>
    <dbReference type="NCBI Taxonomy" id="307491"/>
    <lineage>
        <taxon>Eukaryota</taxon>
        <taxon>Metazoa</taxon>
        <taxon>Ecdysozoa</taxon>
        <taxon>Arthropoda</taxon>
        <taxon>Hexapoda</taxon>
        <taxon>Insecta</taxon>
        <taxon>Pterygota</taxon>
        <taxon>Neoptera</taxon>
        <taxon>Paraneoptera</taxon>
        <taxon>Hemiptera</taxon>
        <taxon>Sternorrhyncha</taxon>
        <taxon>Aphidomorpha</taxon>
        <taxon>Aphidoidea</taxon>
        <taxon>Aphididae</taxon>
        <taxon>Aphidini</taxon>
        <taxon>Aphis</taxon>
        <taxon>Aphis</taxon>
    </lineage>
</organism>
<reference evidence="3 4" key="1">
    <citation type="submission" date="2019-08" db="EMBL/GenBank/DDBJ databases">
        <title>The genome of the soybean aphid Biotype 1, its phylome, world population structure and adaptation to the North American continent.</title>
        <authorList>
            <person name="Giordano R."/>
            <person name="Donthu R.K."/>
            <person name="Hernandez A.G."/>
            <person name="Wright C.L."/>
            <person name="Zimin A.V."/>
        </authorList>
    </citation>
    <scope>NUCLEOTIDE SEQUENCE [LARGE SCALE GENOMIC DNA]</scope>
    <source>
        <tissue evidence="3">Whole aphids</tissue>
    </source>
</reference>
<evidence type="ECO:0000259" key="2">
    <source>
        <dbReference type="Pfam" id="PF21738"/>
    </source>
</evidence>
<gene>
    <name evidence="3" type="ORF">AGLY_017504</name>
</gene>
<keyword evidence="1" id="KW-0812">Transmembrane</keyword>
<keyword evidence="4" id="KW-1185">Reference proteome</keyword>
<dbReference type="Proteomes" id="UP000475862">
    <property type="component" value="Unassembled WGS sequence"/>
</dbReference>
<feature type="transmembrane region" description="Helical" evidence="1">
    <location>
        <begin position="1142"/>
        <end position="1163"/>
    </location>
</feature>
<dbReference type="OrthoDB" id="6746907at2759"/>
<sequence>MPESDILDISSQYETDSKITKIEFYSYTPYTTSFKITMKYVYQFNKRMFIQGKITEAGKVLLSNNGFSYLFDQIRLEINGIEVDSTRVLGITSSLKGYLSGTPVDYYCYENAGWTFKNNTKSTNNAGEFSACIPLKYWLGLFEDFKKILVNSRLELILTRSHSDLNAINVKSEGSATTGAVTLNKIVWKVPHITVDDEERLKLLKLVEKEKSLFIPFRSFETFEYPELGTTIKAVWNLKTASKLEKSRFIIVGLQKDRKNQISKDCSVFDKCDLTNVKVFLNSIAYPYDNLNLDFNKNNFSILYDMYTLFQESYYEKKIRNPLLSPSTFLENAPIVVIDTSKQNDSGTASSVDVQLEIEASKPLTGVSAYCLLIHDRIVEYVPFTREWYKKCVICDHVDKMYNMQKPKNKIIIIDFEFSNYQRTDLILISAAISQTHKPDQLQVILNELHLAMKSKTSNLTTSFLKNYLDFNNQNAIILLWNGNSDKNILQRLGFNTNIMLNMTAYDTDNNRVFYLKLINFKSNEIILNHKLGYIIKNGRFLSLKETHDSICNQNHDITYIHDAVSDVKLTKCIFNYLCIKNKYQFILIGLQKDRKNQISKDCSVFDKCDLTNVKVFLNSIAYPYDNLNLDFNKNNFSILYDMYTSFQESYYEKKIRNPLLSPSTFLENAPIVVIDTSKQNDSGTASSVDVQLEIEASKPLTGVSAYCLLIHDRIVEYVPFTREFMILIIASAIAEKKISITISSGAFFNEVPEKITAKIRKIATATYERMIHVIKDQTTIVKSSIKQTGLETNIKALINNTYTIFTALMTQYSYETQTLSAIITADRTGVLHPSLVTPRELAAQLVDVKLNLPLNLNLPMGTSPSEIHEFMKITKIAVFYSGSQIVFLIKIPLITETELTLFKIIPIPHPVDNDRADNKTHSVVLKPEYQYVGITKNRRQFTTFTETELLHCTETETLIICPEFQPVQHESKEQPYEISLFKNPDQLPQNCESGVIIISKNIFHKLKYANTWIHTIRKDTLTIMCQEIQEPYIEKIKNQGIIKLNQECRAYAEHVVLNPTREIKTKYFTNFIPKIGVGNISYKINSSIKDIKIEKYKHKFDSGKLDNVHEMAHSLNEVENMIDEEILRQSGVEVQSNTNSYLMYTVMGLLILSLFLVTFIYISYKCNLTTMRALGHQQINANNDNDRQVVYMTSPTKGIEAKEKLLGDTPDRLAINDMPPLYMNKKKTHKFVIMDFEFPMVNKKSMVVISGAISNSLDRFKIRKLEGRPLLLPLNEEARPMGETELQVAVREIKRVFRIKTELKDACLDQLKQSLSSTKDNLTKGYIDSYIRRGNKYNVIVVWNGHSDKKILKRLDLDHYSMLNITCYDKYFNKNFYIQFEKLSNREIVFEVDIGTYNKSGRLLNLVETHDVICKKKHHTTYAHDPRMYVKYTKCIFDYVIRKQRYENLKFIIL</sequence>
<dbReference type="Pfam" id="PF21738">
    <property type="entry name" value="DJR-like_dom"/>
    <property type="match status" value="2"/>
</dbReference>
<evidence type="ECO:0000256" key="1">
    <source>
        <dbReference type="SAM" id="Phobius"/>
    </source>
</evidence>
<feature type="domain" description="Double jelly roll-like" evidence="2">
    <location>
        <begin position="580"/>
        <end position="716"/>
    </location>
</feature>
<proteinExistence type="predicted"/>
<evidence type="ECO:0000313" key="4">
    <source>
        <dbReference type="Proteomes" id="UP000475862"/>
    </source>
</evidence>
<name>A0A6G0SUR1_APHGL</name>
<dbReference type="InterPro" id="IPR049512">
    <property type="entry name" value="DJR-like_dom"/>
</dbReference>
<comment type="caution">
    <text evidence="3">The sequence shown here is derived from an EMBL/GenBank/DDBJ whole genome shotgun (WGS) entry which is preliminary data.</text>
</comment>
<dbReference type="EMBL" id="VYZN01001605">
    <property type="protein sequence ID" value="KAE9522116.1"/>
    <property type="molecule type" value="Genomic_DNA"/>
</dbReference>
<keyword evidence="1" id="KW-1133">Transmembrane helix</keyword>
<keyword evidence="1" id="KW-0472">Membrane</keyword>
<protein>
    <recommendedName>
        <fullName evidence="2">Double jelly roll-like domain-containing protein</fullName>
    </recommendedName>
</protein>
<feature type="domain" description="Double jelly roll-like" evidence="2">
    <location>
        <begin position="60"/>
        <end position="379"/>
    </location>
</feature>